<comment type="similarity">
    <text evidence="4">Belongs to the metallo-beta-lactamase superfamily. Type III sulfatase family.</text>
</comment>
<dbReference type="InterPro" id="IPR052195">
    <property type="entry name" value="Bact_Alkyl/Aryl-Sulfatase"/>
</dbReference>
<dbReference type="PANTHER" id="PTHR43223">
    <property type="entry name" value="ALKYL/ARYL-SULFATASE"/>
    <property type="match status" value="1"/>
</dbReference>
<keyword evidence="7" id="KW-1185">Reference proteome</keyword>
<comment type="caution">
    <text evidence="6">The sequence shown here is derived from an EMBL/GenBank/DDBJ whole genome shotgun (WGS) entry which is preliminary data.</text>
</comment>
<dbReference type="Pfam" id="PF00753">
    <property type="entry name" value="Lactamase_B"/>
    <property type="match status" value="1"/>
</dbReference>
<dbReference type="FunFam" id="1.25.40.880:FF:000001">
    <property type="entry name" value="SDS hydrolase SdsA1"/>
    <property type="match status" value="1"/>
</dbReference>
<dbReference type="InterPro" id="IPR029229">
    <property type="entry name" value="Alkyl_sulf_C"/>
</dbReference>
<dbReference type="Gene3D" id="3.60.15.30">
    <property type="entry name" value="Metallo-beta-lactamase domain"/>
    <property type="match status" value="1"/>
</dbReference>
<accession>A0A2U1JYT3</accession>
<dbReference type="AlphaFoldDB" id="A0A2U1JYT3"/>
<gene>
    <name evidence="6" type="ORF">DCC39_11150</name>
</gene>
<dbReference type="Pfam" id="PF14864">
    <property type="entry name" value="Alkyl_sulf_C"/>
    <property type="match status" value="1"/>
</dbReference>
<dbReference type="SMART" id="SM00849">
    <property type="entry name" value="Lactamase_B"/>
    <property type="match status" value="1"/>
</dbReference>
<keyword evidence="3" id="KW-0862">Zinc</keyword>
<proteinExistence type="inferred from homology"/>
<protein>
    <recommendedName>
        <fullName evidence="5">Metallo-beta-lactamase domain-containing protein</fullName>
    </recommendedName>
</protein>
<evidence type="ECO:0000256" key="1">
    <source>
        <dbReference type="ARBA" id="ARBA00022723"/>
    </source>
</evidence>
<dbReference type="OrthoDB" id="9815874at2"/>
<dbReference type="CDD" id="cd07710">
    <property type="entry name" value="arylsulfatase_Sdsa1-like_MBL-fold"/>
    <property type="match status" value="1"/>
</dbReference>
<dbReference type="GO" id="GO:0046872">
    <property type="term" value="F:metal ion binding"/>
    <property type="evidence" value="ECO:0007669"/>
    <property type="project" value="UniProtKB-KW"/>
</dbReference>
<dbReference type="SUPFAM" id="SSF55718">
    <property type="entry name" value="SCP-like"/>
    <property type="match status" value="1"/>
</dbReference>
<dbReference type="GO" id="GO:0018741">
    <property type="term" value="F:linear primary-alkylsulfatase activity"/>
    <property type="evidence" value="ECO:0007669"/>
    <property type="project" value="InterPro"/>
</dbReference>
<dbReference type="InterPro" id="IPR038536">
    <property type="entry name" value="Alkyl/aryl-sulf_dimr_sf"/>
</dbReference>
<name>A0A2U1JYT3_9BACI</name>
<dbReference type="InterPro" id="IPR036527">
    <property type="entry name" value="SCP2_sterol-bd_dom_sf"/>
</dbReference>
<dbReference type="Pfam" id="PF14863">
    <property type="entry name" value="Alkyl_sulf_dimr"/>
    <property type="match status" value="1"/>
</dbReference>
<dbReference type="Gene3D" id="3.30.1050.10">
    <property type="entry name" value="SCP2 sterol-binding domain"/>
    <property type="match status" value="1"/>
</dbReference>
<dbReference type="Proteomes" id="UP000245998">
    <property type="component" value="Unassembled WGS sequence"/>
</dbReference>
<dbReference type="GO" id="GO:0046983">
    <property type="term" value="F:protein dimerization activity"/>
    <property type="evidence" value="ECO:0007669"/>
    <property type="project" value="InterPro"/>
</dbReference>
<evidence type="ECO:0000259" key="5">
    <source>
        <dbReference type="SMART" id="SM00849"/>
    </source>
</evidence>
<dbReference type="Gene3D" id="1.25.40.880">
    <property type="entry name" value="Alkyl sulfatase, dimerisation domain"/>
    <property type="match status" value="1"/>
</dbReference>
<dbReference type="InterPro" id="IPR044097">
    <property type="entry name" value="Bds1/SdsA1_MBL-fold"/>
</dbReference>
<sequence length="636" mass="72167">MRLNSYPKKHFRRIVKMTSQSTDATSFTKDVHEKFMEYLNFEDKQDFEDADRGLIASYENRIENLNVNDRTSPETVNPSLWRNVQLQAKSGLFKVVDGIYQVRGLSIATTVFVEGKNGVIVIDTSSGLRTAKEAIELYYNHRPKKPVTAIIISQSHADHYGGTKAILEYAEDPNIPIIVPEHFAKEAFSENVLLGPIMGRRAVYQFGHGLPVGDKGFLSTGIGSIFGSSSAPYGFEMPTIEIKNEFETMEVDGVTFQFLLAPNTEAPVEMHFYIQDYKALFVSENANKTMHQIYTIRGAKTRDTLEWVKAIDKTIDLFGDKELDALIMIHAWPVWGKERAIEHLKLQRDLYKYIHDQTVRLVNHGYTMEEIAEMLKLPDSLGKYWGNREYYGTVKHNSKGVYNFYLGYYSGHPSDLDALPQIESGQKYLQYMGGAANVIKQAKADYENGEYRWVAQVLKHVVMADPNNTEAKNLLADTYEQLGYQAESANWRNTYLMGALELRNGLRKKAPAPKEMPEMVQRMPFDEFCKLLAVRLNGPKAEGVKITINVSLSDLEDQYTIYLENSVLNKKNKLDVNPDVSLTTDKVTFYEITAGGLDLDQAQASDKLKLSGDENKFNEFLALLDNFDHPINIVTP</sequence>
<dbReference type="InterPro" id="IPR029228">
    <property type="entry name" value="Alkyl_sulf_dimr"/>
</dbReference>
<evidence type="ECO:0000256" key="2">
    <source>
        <dbReference type="ARBA" id="ARBA00022801"/>
    </source>
</evidence>
<dbReference type="PANTHER" id="PTHR43223:SF1">
    <property type="entry name" value="ALKYL_ARYL-SULFATASE BDS1"/>
    <property type="match status" value="1"/>
</dbReference>
<reference evidence="6 7" key="1">
    <citation type="submission" date="2018-04" db="EMBL/GenBank/DDBJ databases">
        <title>Camelliibacillus theae gen. nov., sp. nov., isolated from Pu'er tea.</title>
        <authorList>
            <person name="Niu L."/>
        </authorList>
    </citation>
    <scope>NUCLEOTIDE SEQUENCE [LARGE SCALE GENOMIC DNA]</scope>
    <source>
        <strain evidence="6 7">T8</strain>
    </source>
</reference>
<organism evidence="6 7">
    <name type="scientific">Pueribacillus theae</name>
    <dbReference type="NCBI Taxonomy" id="2171751"/>
    <lineage>
        <taxon>Bacteria</taxon>
        <taxon>Bacillati</taxon>
        <taxon>Bacillota</taxon>
        <taxon>Bacilli</taxon>
        <taxon>Bacillales</taxon>
        <taxon>Bacillaceae</taxon>
        <taxon>Pueribacillus</taxon>
    </lineage>
</organism>
<feature type="domain" description="Metallo-beta-lactamase" evidence="5">
    <location>
        <begin position="107"/>
        <end position="330"/>
    </location>
</feature>
<dbReference type="GO" id="GO:0018909">
    <property type="term" value="P:dodecyl sulfate metabolic process"/>
    <property type="evidence" value="ECO:0007669"/>
    <property type="project" value="InterPro"/>
</dbReference>
<dbReference type="EMBL" id="QCZG01000022">
    <property type="protein sequence ID" value="PWA10386.1"/>
    <property type="molecule type" value="Genomic_DNA"/>
</dbReference>
<dbReference type="SUPFAM" id="SSF56281">
    <property type="entry name" value="Metallo-hydrolase/oxidoreductase"/>
    <property type="match status" value="1"/>
</dbReference>
<keyword evidence="2" id="KW-0378">Hydrolase</keyword>
<evidence type="ECO:0000256" key="4">
    <source>
        <dbReference type="ARBA" id="ARBA00033751"/>
    </source>
</evidence>
<keyword evidence="1" id="KW-0479">Metal-binding</keyword>
<evidence type="ECO:0000313" key="7">
    <source>
        <dbReference type="Proteomes" id="UP000245998"/>
    </source>
</evidence>
<evidence type="ECO:0000256" key="3">
    <source>
        <dbReference type="ARBA" id="ARBA00022833"/>
    </source>
</evidence>
<dbReference type="InterPro" id="IPR001279">
    <property type="entry name" value="Metallo-B-lactamas"/>
</dbReference>
<evidence type="ECO:0000313" key="6">
    <source>
        <dbReference type="EMBL" id="PWA10386.1"/>
    </source>
</evidence>
<dbReference type="InterPro" id="IPR036866">
    <property type="entry name" value="RibonucZ/Hydroxyglut_hydro"/>
</dbReference>